<evidence type="ECO:0000313" key="7">
    <source>
        <dbReference type="Proteomes" id="UP000596049"/>
    </source>
</evidence>
<evidence type="ECO:0000256" key="4">
    <source>
        <dbReference type="ARBA" id="ARBA00023163"/>
    </source>
</evidence>
<dbReference type="Gene3D" id="1.10.10.10">
    <property type="entry name" value="Winged helix-like DNA-binding domain superfamily/Winged helix DNA-binding domain"/>
    <property type="match status" value="1"/>
</dbReference>
<reference evidence="6 7" key="1">
    <citation type="submission" date="2020-01" db="EMBL/GenBank/DDBJ databases">
        <authorList>
            <person name="Liu G."/>
            <person name="Liu B."/>
        </authorList>
    </citation>
    <scope>NUCLEOTIDE SEQUENCE [LARGE SCALE GENOMIC DNA]</scope>
    <source>
        <strain evidence="6 7">FJAT-51161</strain>
    </source>
</reference>
<dbReference type="PROSITE" id="PS50931">
    <property type="entry name" value="HTH_LYSR"/>
    <property type="match status" value="1"/>
</dbReference>
<dbReference type="CDD" id="cd05466">
    <property type="entry name" value="PBP2_LTTR_substrate"/>
    <property type="match status" value="1"/>
</dbReference>
<dbReference type="EMBL" id="CP067341">
    <property type="protein sequence ID" value="QQP10398.1"/>
    <property type="molecule type" value="Genomic_DNA"/>
</dbReference>
<name>A0ABX7ANB8_9BACI</name>
<dbReference type="InterPro" id="IPR036388">
    <property type="entry name" value="WH-like_DNA-bd_sf"/>
</dbReference>
<comment type="similarity">
    <text evidence="1">Belongs to the LysR transcriptional regulatory family.</text>
</comment>
<protein>
    <submittedName>
        <fullName evidence="6">LysR family transcriptional regulator</fullName>
    </submittedName>
</protein>
<dbReference type="Proteomes" id="UP000596049">
    <property type="component" value="Chromosome"/>
</dbReference>
<keyword evidence="3" id="KW-0238">DNA-binding</keyword>
<dbReference type="Gene3D" id="3.40.190.290">
    <property type="match status" value="1"/>
</dbReference>
<dbReference type="InterPro" id="IPR005119">
    <property type="entry name" value="LysR_subst-bd"/>
</dbReference>
<dbReference type="SUPFAM" id="SSF53850">
    <property type="entry name" value="Periplasmic binding protein-like II"/>
    <property type="match status" value="1"/>
</dbReference>
<organism evidence="6 7">
    <name type="scientific">Lysinibacillus agricola</name>
    <dbReference type="NCBI Taxonomy" id="2590012"/>
    <lineage>
        <taxon>Bacteria</taxon>
        <taxon>Bacillati</taxon>
        <taxon>Bacillota</taxon>
        <taxon>Bacilli</taxon>
        <taxon>Bacillales</taxon>
        <taxon>Bacillaceae</taxon>
        <taxon>Lysinibacillus</taxon>
    </lineage>
</organism>
<keyword evidence="7" id="KW-1185">Reference proteome</keyword>
<proteinExistence type="inferred from homology"/>
<dbReference type="PRINTS" id="PR00039">
    <property type="entry name" value="HTHLYSR"/>
</dbReference>
<dbReference type="InterPro" id="IPR000847">
    <property type="entry name" value="LysR_HTH_N"/>
</dbReference>
<evidence type="ECO:0000259" key="5">
    <source>
        <dbReference type="PROSITE" id="PS50931"/>
    </source>
</evidence>
<accession>A0ABX7ANB8</accession>
<evidence type="ECO:0000256" key="3">
    <source>
        <dbReference type="ARBA" id="ARBA00023125"/>
    </source>
</evidence>
<feature type="domain" description="HTH lysR-type" evidence="5">
    <location>
        <begin position="1"/>
        <end position="58"/>
    </location>
</feature>
<keyword evidence="4" id="KW-0804">Transcription</keyword>
<keyword evidence="2" id="KW-0805">Transcription regulation</keyword>
<dbReference type="Pfam" id="PF03466">
    <property type="entry name" value="LysR_substrate"/>
    <property type="match status" value="1"/>
</dbReference>
<dbReference type="Pfam" id="PF00126">
    <property type="entry name" value="HTH_1"/>
    <property type="match status" value="1"/>
</dbReference>
<evidence type="ECO:0000313" key="6">
    <source>
        <dbReference type="EMBL" id="QQP10398.1"/>
    </source>
</evidence>
<gene>
    <name evidence="6" type="ORF">FJQ98_13980</name>
</gene>
<dbReference type="RefSeq" id="WP_053592487.1">
    <property type="nucleotide sequence ID" value="NZ_CP067341.1"/>
</dbReference>
<evidence type="ECO:0000256" key="1">
    <source>
        <dbReference type="ARBA" id="ARBA00009437"/>
    </source>
</evidence>
<evidence type="ECO:0000256" key="2">
    <source>
        <dbReference type="ARBA" id="ARBA00023015"/>
    </source>
</evidence>
<dbReference type="InterPro" id="IPR036390">
    <property type="entry name" value="WH_DNA-bd_sf"/>
</dbReference>
<sequence length="294" mass="32972">MNVEWLHSFIAAANQKSFSKAAQITNLSQPALSKHIRNLENNLGIELFHRTSIGIELTEAGERFYTRITPVITELAAIREELQQFNQSNPIAIGGLPSLATYYLPNKMNELKLLDRPITLMIQNTSNELLQSLQKGRLDAVFVDAKYTGESLWSCELFTEPYYAVFPLNHRFNSRPAVDLAELCEEPLIVHQAPCDSRKDIVEQIQALGYKPNIISEVNFGDFILGAVTSGMGITIVPELMAKNIGHLQLFALPINNFGRTRTISLVTKSKEFGSKLQHLLSNKMERSCPNLTL</sequence>
<dbReference type="InterPro" id="IPR050950">
    <property type="entry name" value="HTH-type_LysR_regulators"/>
</dbReference>
<dbReference type="PANTHER" id="PTHR30419">
    <property type="entry name" value="HTH-TYPE TRANSCRIPTIONAL REGULATOR YBHD"/>
    <property type="match status" value="1"/>
</dbReference>
<dbReference type="SUPFAM" id="SSF46785">
    <property type="entry name" value="Winged helix' DNA-binding domain"/>
    <property type="match status" value="1"/>
</dbReference>